<dbReference type="GO" id="GO:0030638">
    <property type="term" value="P:polyketide metabolic process"/>
    <property type="evidence" value="ECO:0007669"/>
    <property type="project" value="InterPro"/>
</dbReference>
<sequence>MASIRLVYESLVRCINDGQWEDLPRYMHQSCEINGRAHSPESYVAEMRTGGVSEILLDAVTVDEKTQRLASTVLVKWKPSKDADGFNATGKTVQFMEQRLNWFVDGKLSNTITLADRDAIHHQLSDSMAHYAPDFISNQPDAVEDTRPSSDLESTYRAYIDSINKRTMESDLRVFCHPQVVHNNKALALDNYRQLMQDAITVMPDINFGIHTLIVDEEAQRVAARLEFTGTPVKGMRDVQPTGRSVHFAEHVTYQFRGGKIARVWSVVDWVSYREQLLEK</sequence>
<gene>
    <name evidence="1" type="ORF">DL764_002298</name>
</gene>
<evidence type="ECO:0008006" key="3">
    <source>
        <dbReference type="Google" id="ProtNLM"/>
    </source>
</evidence>
<accession>A0A4Q4TQR4</accession>
<dbReference type="OrthoDB" id="2830113at2759"/>
<dbReference type="InterPro" id="IPR032710">
    <property type="entry name" value="NTF2-like_dom_sf"/>
</dbReference>
<dbReference type="Proteomes" id="UP000293360">
    <property type="component" value="Unassembled WGS sequence"/>
</dbReference>
<dbReference type="PANTHER" id="PTHR38436:SF1">
    <property type="entry name" value="ESTER CYCLASE"/>
    <property type="match status" value="1"/>
</dbReference>
<dbReference type="STRING" id="155417.A0A4Q4TQR4"/>
<proteinExistence type="predicted"/>
<organism evidence="1 2">
    <name type="scientific">Monosporascus ibericus</name>
    <dbReference type="NCBI Taxonomy" id="155417"/>
    <lineage>
        <taxon>Eukaryota</taxon>
        <taxon>Fungi</taxon>
        <taxon>Dikarya</taxon>
        <taxon>Ascomycota</taxon>
        <taxon>Pezizomycotina</taxon>
        <taxon>Sordariomycetes</taxon>
        <taxon>Xylariomycetidae</taxon>
        <taxon>Xylariales</taxon>
        <taxon>Xylariales incertae sedis</taxon>
        <taxon>Monosporascus</taxon>
    </lineage>
</organism>
<dbReference type="PANTHER" id="PTHR38436">
    <property type="entry name" value="POLYKETIDE CYCLASE SNOAL-LIKE DOMAIN"/>
    <property type="match status" value="1"/>
</dbReference>
<dbReference type="InterPro" id="IPR009959">
    <property type="entry name" value="Cyclase_SnoaL-like"/>
</dbReference>
<name>A0A4Q4TQR4_9PEZI</name>
<dbReference type="Pfam" id="PF07366">
    <property type="entry name" value="SnoaL"/>
    <property type="match status" value="1"/>
</dbReference>
<protein>
    <recommendedName>
        <fullName evidence="3">SnoaL-like domain-containing protein</fullName>
    </recommendedName>
</protein>
<evidence type="ECO:0000313" key="2">
    <source>
        <dbReference type="Proteomes" id="UP000293360"/>
    </source>
</evidence>
<keyword evidence="2" id="KW-1185">Reference proteome</keyword>
<dbReference type="Gene3D" id="3.10.450.50">
    <property type="match status" value="2"/>
</dbReference>
<evidence type="ECO:0000313" key="1">
    <source>
        <dbReference type="EMBL" id="RYP07793.1"/>
    </source>
</evidence>
<dbReference type="SUPFAM" id="SSF54427">
    <property type="entry name" value="NTF2-like"/>
    <property type="match status" value="2"/>
</dbReference>
<reference evidence="1 2" key="1">
    <citation type="submission" date="2018-06" db="EMBL/GenBank/DDBJ databases">
        <title>Complete Genomes of Monosporascus.</title>
        <authorList>
            <person name="Robinson A.J."/>
            <person name="Natvig D.O."/>
        </authorList>
    </citation>
    <scope>NUCLEOTIDE SEQUENCE [LARGE SCALE GENOMIC DNA]</scope>
    <source>
        <strain evidence="1 2">CBS 110550</strain>
    </source>
</reference>
<comment type="caution">
    <text evidence="1">The sequence shown here is derived from an EMBL/GenBank/DDBJ whole genome shotgun (WGS) entry which is preliminary data.</text>
</comment>
<dbReference type="AlphaFoldDB" id="A0A4Q4TQR4"/>
<dbReference type="EMBL" id="QJNU01000081">
    <property type="protein sequence ID" value="RYP07793.1"/>
    <property type="molecule type" value="Genomic_DNA"/>
</dbReference>